<protein>
    <recommendedName>
        <fullName evidence="1">DUF4371 domain-containing protein</fullName>
    </recommendedName>
</protein>
<dbReference type="AlphaFoldDB" id="A0A401PPG6"/>
<dbReference type="OMA" id="WVEYSTI"/>
<name>A0A401PPG6_SCYTO</name>
<feature type="domain" description="DUF4371" evidence="1">
    <location>
        <begin position="22"/>
        <end position="211"/>
    </location>
</feature>
<dbReference type="PANTHER" id="PTHR45749:SF23">
    <property type="entry name" value="ZINC FINGER MYM-TYPE PROTEIN 1-LIKE"/>
    <property type="match status" value="1"/>
</dbReference>
<gene>
    <name evidence="2" type="ORF">scyTo_0018941</name>
</gene>
<sequence length="475" mass="55386">MEHKRVMCWITRKSNKNTVDQQLEEQMRKTIQYYFEVLKRVVAVIKFLRERGLALRGHEEKWGSPNNGNSMGAIELIAEFNPFLHEHLEKCKHEKVNATYLSKPVYEELIEIIGKHVQDEIVNQINNLDAKYYSIIVDSTPDLTHVHQLVIVVRYCDNGKPCERFLTFLPTENHSSMTLFNKIQQILGEHKLSLENIHGQSYGNASNMKGLEKGLQALFKNINRYADYVPCAAHSLNLVGEKAVSIVPEAVDYFGILQELYVFFSGSPRRWWILNTQGNLHFSLKSLSVTRWSAHYEAVRAIKNGYMGILQTLKHIFEDSEEKPECKRDAKNLYHKLVKLEYAILTVVWEEVLERFNKTSKKLQTPGFDVFEGYLLLSSLLSFVKELRENSADMNHTMNQKQKLRKRIDPYEQIAKRFMFLSELVNNSEIDEDSIKLIILYYKDDIDHKISKRVLSVQRICAPSEIPEHRRKHAI</sequence>
<reference evidence="2 3" key="1">
    <citation type="journal article" date="2018" name="Nat. Ecol. Evol.">
        <title>Shark genomes provide insights into elasmobranch evolution and the origin of vertebrates.</title>
        <authorList>
            <person name="Hara Y"/>
            <person name="Yamaguchi K"/>
            <person name="Onimaru K"/>
            <person name="Kadota M"/>
            <person name="Koyanagi M"/>
            <person name="Keeley SD"/>
            <person name="Tatsumi K"/>
            <person name="Tanaka K"/>
            <person name="Motone F"/>
            <person name="Kageyama Y"/>
            <person name="Nozu R"/>
            <person name="Adachi N"/>
            <person name="Nishimura O"/>
            <person name="Nakagawa R"/>
            <person name="Tanegashima C"/>
            <person name="Kiyatake I"/>
            <person name="Matsumoto R"/>
            <person name="Murakumo K"/>
            <person name="Nishida K"/>
            <person name="Terakita A"/>
            <person name="Kuratani S"/>
            <person name="Sato K"/>
            <person name="Hyodo S Kuraku.S."/>
        </authorList>
    </citation>
    <scope>NUCLEOTIDE SEQUENCE [LARGE SCALE GENOMIC DNA]</scope>
</reference>
<comment type="caution">
    <text evidence="2">The sequence shown here is derived from an EMBL/GenBank/DDBJ whole genome shotgun (WGS) entry which is preliminary data.</text>
</comment>
<dbReference type="InterPro" id="IPR012337">
    <property type="entry name" value="RNaseH-like_sf"/>
</dbReference>
<organism evidence="2 3">
    <name type="scientific">Scyliorhinus torazame</name>
    <name type="common">Cloudy catshark</name>
    <name type="synonym">Catulus torazame</name>
    <dbReference type="NCBI Taxonomy" id="75743"/>
    <lineage>
        <taxon>Eukaryota</taxon>
        <taxon>Metazoa</taxon>
        <taxon>Chordata</taxon>
        <taxon>Craniata</taxon>
        <taxon>Vertebrata</taxon>
        <taxon>Chondrichthyes</taxon>
        <taxon>Elasmobranchii</taxon>
        <taxon>Galeomorphii</taxon>
        <taxon>Galeoidea</taxon>
        <taxon>Carcharhiniformes</taxon>
        <taxon>Scyliorhinidae</taxon>
        <taxon>Scyliorhinus</taxon>
    </lineage>
</organism>
<dbReference type="SUPFAM" id="SSF53098">
    <property type="entry name" value="Ribonuclease H-like"/>
    <property type="match status" value="1"/>
</dbReference>
<keyword evidence="3" id="KW-1185">Reference proteome</keyword>
<proteinExistence type="predicted"/>
<evidence type="ECO:0000313" key="3">
    <source>
        <dbReference type="Proteomes" id="UP000288216"/>
    </source>
</evidence>
<accession>A0A401PPG6</accession>
<dbReference type="Pfam" id="PF14291">
    <property type="entry name" value="DUF4371"/>
    <property type="match status" value="1"/>
</dbReference>
<dbReference type="PANTHER" id="PTHR45749">
    <property type="match status" value="1"/>
</dbReference>
<evidence type="ECO:0000259" key="1">
    <source>
        <dbReference type="Pfam" id="PF14291"/>
    </source>
</evidence>
<dbReference type="Proteomes" id="UP000288216">
    <property type="component" value="Unassembled WGS sequence"/>
</dbReference>
<dbReference type="OrthoDB" id="10063284at2759"/>
<dbReference type="EMBL" id="BFAA01013645">
    <property type="protein sequence ID" value="GCB75009.1"/>
    <property type="molecule type" value="Genomic_DNA"/>
</dbReference>
<dbReference type="STRING" id="75743.A0A401PPG6"/>
<evidence type="ECO:0000313" key="2">
    <source>
        <dbReference type="EMBL" id="GCB75009.1"/>
    </source>
</evidence>
<dbReference type="InterPro" id="IPR025398">
    <property type="entry name" value="DUF4371"/>
</dbReference>